<dbReference type="InterPro" id="IPR039182">
    <property type="entry name" value="Pop1"/>
</dbReference>
<evidence type="ECO:0000256" key="1">
    <source>
        <dbReference type="ARBA" id="ARBA00004123"/>
    </source>
</evidence>
<dbReference type="Gene3D" id="2.40.100.10">
    <property type="entry name" value="Cyclophilin-like"/>
    <property type="match status" value="1"/>
</dbReference>
<name>A0ABQ8INH9_9ROSI</name>
<dbReference type="InterPro" id="IPR002130">
    <property type="entry name" value="Cyclophilin-type_PPIase_dom"/>
</dbReference>
<dbReference type="Pfam" id="PF22770">
    <property type="entry name" value="POP1_C"/>
    <property type="match status" value="1"/>
</dbReference>
<feature type="compositionally biased region" description="Basic residues" evidence="4">
    <location>
        <begin position="65"/>
        <end position="74"/>
    </location>
</feature>
<dbReference type="Pfam" id="PF00160">
    <property type="entry name" value="Pro_isomerase"/>
    <property type="match status" value="1"/>
</dbReference>
<feature type="region of interest" description="Disordered" evidence="4">
    <location>
        <begin position="52"/>
        <end position="96"/>
    </location>
</feature>
<keyword evidence="2" id="KW-0819">tRNA processing</keyword>
<protein>
    <recommendedName>
        <fullName evidence="5">PPIase cyclophilin-type domain-containing protein</fullName>
    </recommendedName>
</protein>
<dbReference type="InterPro" id="IPR012590">
    <property type="entry name" value="POPLD_dom"/>
</dbReference>
<evidence type="ECO:0000313" key="6">
    <source>
        <dbReference type="EMBL" id="KAH7578237.1"/>
    </source>
</evidence>
<dbReference type="PANTHER" id="PTHR22731">
    <property type="entry name" value="RIBONUCLEASES P/MRP PROTEIN SUBUNIT POP1"/>
    <property type="match status" value="1"/>
</dbReference>
<keyword evidence="3" id="KW-0539">Nucleus</keyword>
<dbReference type="Pfam" id="PF06978">
    <property type="entry name" value="POP1_N"/>
    <property type="match status" value="1"/>
</dbReference>
<dbReference type="Pfam" id="PF08170">
    <property type="entry name" value="POPLD"/>
    <property type="match status" value="1"/>
</dbReference>
<dbReference type="Proteomes" id="UP000827721">
    <property type="component" value="Unassembled WGS sequence"/>
</dbReference>
<evidence type="ECO:0000256" key="4">
    <source>
        <dbReference type="SAM" id="MobiDB-lite"/>
    </source>
</evidence>
<dbReference type="InterPro" id="IPR055079">
    <property type="entry name" value="POP1_C"/>
</dbReference>
<dbReference type="InterPro" id="IPR029000">
    <property type="entry name" value="Cyclophilin-like_dom_sf"/>
</dbReference>
<comment type="subcellular location">
    <subcellularLocation>
        <location evidence="1">Nucleus</location>
    </subcellularLocation>
</comment>
<dbReference type="SUPFAM" id="SSF50891">
    <property type="entry name" value="Cyclophilin-like"/>
    <property type="match status" value="1"/>
</dbReference>
<feature type="domain" description="PPIase cyclophilin-type" evidence="5">
    <location>
        <begin position="936"/>
        <end position="1052"/>
    </location>
</feature>
<comment type="caution">
    <text evidence="6">The sequence shown here is derived from an EMBL/GenBank/DDBJ whole genome shotgun (WGS) entry which is preliminary data.</text>
</comment>
<evidence type="ECO:0000259" key="5">
    <source>
        <dbReference type="PROSITE" id="PS50072"/>
    </source>
</evidence>
<gene>
    <name evidence="6" type="ORF">JRO89_XS01G0357900</name>
</gene>
<keyword evidence="7" id="KW-1185">Reference proteome</keyword>
<evidence type="ECO:0000313" key="7">
    <source>
        <dbReference type="Proteomes" id="UP000827721"/>
    </source>
</evidence>
<dbReference type="EMBL" id="JAFEMO010000001">
    <property type="protein sequence ID" value="KAH7578237.1"/>
    <property type="molecule type" value="Genomic_DNA"/>
</dbReference>
<sequence>MVSDGTKRSQVSLAPPRKINVQKFAESRASELDSLHSIVSNRLDNNFRSRRNKRRRTTAYDNQVAKKRSRKRRNIGLADKNNVLESDKDHQKKLSRRVRRRMELRKNPESGFSASGDGTKRLRTHVWHAKRFTMKKLWGFYLPLGLQGRGKGSRALLKWFKQGVLVHDASYHIAVQLDGPEAGIPFPFLFSFLFPVGCKLFVIKLNSILLSDCGHRLLEPHKNSWSKLVLVLYAFQDSLMSILQMVLVPSPPSLSEDISHSVLSGVIYGSAMLHHIGAPLSQPIAPVIYMWKPYHNKDIVGDVNYHNAVGCNEPHKIVCHSQFRQLWVWIHASAFDEGYNALKLACQKQMNDSSTSINCFSLEGQLAKLEVIGSKAFQLLQKTLHPVTDISKDSLQLKKCSALEADGDFEKNKIFILENEENVSSCAILSYIVKDPRLLLNERTADVPESASTVIYNNVPEDEANEHVDLPGIPDKSKELLSSSWSKFEGSTKFYDRILWDANNGISPPVEENVLCMEKHQQRLDFICLDDPKSGTTETSNRVQCSRSCPILLLKNNNQKGSPIGWSIILPLSWVKVFWISFVSKGAHAIGLREKQWIACETGVPYFPSDFPDCNAYSSFMETEAAAADQQSELRPAAIRPLRVPIPSPWNIVRVSFGKLATGEQGSQLSSEKNMVDDNSFSDMTSARSDMISFVCHGNSVDRIVARTTSVLTYFLNEIHGYHLPLFPQLPNQRTSFIKKMKNESKLGQGLNETQINYDHKLCFLRVFLHAYKEGVFEEGAVVCAPFLSDVSLWTSRSGSKEIGLEMPQSSVRSYFKEAAPGKWELQIAQDSAGRESHRWPIGFVTTGFVRGSKKPMAEAFCEAVLLARLREEQWNEMPVKRRRKEIYVLVRNLRSSAYRLALATIVLEQQEDDVIFMSSLATDNHETVLGADNSVLDMKKSDLPGYAHASNMLASQKGHFKGMLFRHIIKHYVIQAGDMNKPGTIEEWTMGGKHYSQLDTSLKHEAFMLGTSKAKHDKGGFNLFITTAPMPDLNEKLIIFGRVIKGQDVVQFSFYTFEISVLRVELILDVDCVLIQCLVQEIEEVDTDEHYQPKSAIGITNMILKQKI</sequence>
<evidence type="ECO:0000256" key="2">
    <source>
        <dbReference type="ARBA" id="ARBA00022694"/>
    </source>
</evidence>
<dbReference type="PROSITE" id="PS50072">
    <property type="entry name" value="CSA_PPIASE_2"/>
    <property type="match status" value="1"/>
</dbReference>
<reference evidence="6 7" key="1">
    <citation type="submission" date="2021-02" db="EMBL/GenBank/DDBJ databases">
        <title>Plant Genome Project.</title>
        <authorList>
            <person name="Zhang R.-G."/>
        </authorList>
    </citation>
    <scope>NUCLEOTIDE SEQUENCE [LARGE SCALE GENOMIC DNA]</scope>
    <source>
        <tissue evidence="6">Leaves</tissue>
    </source>
</reference>
<dbReference type="InterPro" id="IPR009723">
    <property type="entry name" value="Pop1_N"/>
</dbReference>
<dbReference type="PANTHER" id="PTHR22731:SF3">
    <property type="entry name" value="RIBONUCLEASES P_MRP PROTEIN SUBUNIT POP1"/>
    <property type="match status" value="1"/>
</dbReference>
<accession>A0ABQ8INH9</accession>
<evidence type="ECO:0000256" key="3">
    <source>
        <dbReference type="ARBA" id="ARBA00023242"/>
    </source>
</evidence>
<organism evidence="6 7">
    <name type="scientific">Xanthoceras sorbifolium</name>
    <dbReference type="NCBI Taxonomy" id="99658"/>
    <lineage>
        <taxon>Eukaryota</taxon>
        <taxon>Viridiplantae</taxon>
        <taxon>Streptophyta</taxon>
        <taxon>Embryophyta</taxon>
        <taxon>Tracheophyta</taxon>
        <taxon>Spermatophyta</taxon>
        <taxon>Magnoliopsida</taxon>
        <taxon>eudicotyledons</taxon>
        <taxon>Gunneridae</taxon>
        <taxon>Pentapetalae</taxon>
        <taxon>rosids</taxon>
        <taxon>malvids</taxon>
        <taxon>Sapindales</taxon>
        <taxon>Sapindaceae</taxon>
        <taxon>Xanthoceroideae</taxon>
        <taxon>Xanthoceras</taxon>
    </lineage>
</organism>
<proteinExistence type="predicted"/>